<comment type="caution">
    <text evidence="1">The sequence shown here is derived from an EMBL/GenBank/DDBJ whole genome shotgun (WGS) entry which is preliminary data.</text>
</comment>
<reference evidence="1" key="1">
    <citation type="submission" date="2024-03" db="EMBL/GenBank/DDBJ databases">
        <title>Whole genome sequecning of epiphytes from Marcgravia umbellata leaves.</title>
        <authorList>
            <person name="Kumar G."/>
            <person name="Savka M.A."/>
        </authorList>
    </citation>
    <scope>NUCLEOTIDE SEQUENCE</scope>
    <source>
        <strain evidence="1">RIT_BL5</strain>
    </source>
</reference>
<proteinExistence type="predicted"/>
<dbReference type="EMBL" id="JBBKAR010000039">
    <property type="protein sequence ID" value="MEJ8305189.1"/>
    <property type="molecule type" value="Genomic_DNA"/>
</dbReference>
<keyword evidence="2" id="KW-1185">Reference proteome</keyword>
<name>A0ACC6PE65_9BACL</name>
<accession>A0ACC6PE65</accession>
<protein>
    <submittedName>
        <fullName evidence="1">Cupin domain-containing protein</fullName>
    </submittedName>
</protein>
<evidence type="ECO:0000313" key="2">
    <source>
        <dbReference type="Proteomes" id="UP001380953"/>
    </source>
</evidence>
<gene>
    <name evidence="1" type="ORF">WKI47_14885</name>
</gene>
<organism evidence="1 2">
    <name type="scientific">Saccharibacillus sacchari</name>
    <dbReference type="NCBI Taxonomy" id="456493"/>
    <lineage>
        <taxon>Bacteria</taxon>
        <taxon>Bacillati</taxon>
        <taxon>Bacillota</taxon>
        <taxon>Bacilli</taxon>
        <taxon>Bacillales</taxon>
        <taxon>Paenibacillaceae</taxon>
        <taxon>Saccharibacillus</taxon>
    </lineage>
</organism>
<evidence type="ECO:0000313" key="1">
    <source>
        <dbReference type="EMBL" id="MEJ8305189.1"/>
    </source>
</evidence>
<sequence length="114" mass="12678">MEKQTLRDFQEYREDKFTKKIVFKKEGHVAFVLNFGPGHRLPTHNHPGATVYLTVLEGSGYMIADGMETAVATGDLVQVEGHEAFAYRSADDSRSSLSVVLINTPSEEYAKEIG</sequence>
<dbReference type="Proteomes" id="UP001380953">
    <property type="component" value="Unassembled WGS sequence"/>
</dbReference>